<sequence>MIDDKVMESYFNDYENRKISTKELLKKLNNIGLSRKTKSLLSEGQKGLWAIQNMDKENTSYNIPICFRFQKKENLNLFRKAVEFIWKQYPILKSTIIEESGKLYQVIDTAMLLSYEVMQIENKDDFEMAAYIKEIANQPFTLNEGPLFRVQVLESPNNQTVLVNIHHIICDGTSSVILTKALLHAYQQLVEQKEPKLVDRKDSYSDFVDWETTMLSGRRGKEHSEFWKQQLQGELTATELMPDLSESKQSGAIGDMFQLSLSSEIKKKIKAFANAQRISLPSFFLSVLNIFLYQCTNQSDITVGVASMGRPEERFESLLGYFINMIPIRSQIKESDKFQDYARDLQNKMLDCLDHADYPCTYI</sequence>
<evidence type="ECO:0000313" key="2">
    <source>
        <dbReference type="EMBL" id="MBC2477929.1"/>
    </source>
</evidence>
<name>A0AAW3WH86_CLOBE</name>
<dbReference type="GO" id="GO:0003824">
    <property type="term" value="F:catalytic activity"/>
    <property type="evidence" value="ECO:0007669"/>
    <property type="project" value="InterPro"/>
</dbReference>
<reference evidence="2" key="2">
    <citation type="journal article" date="2022" name="Nat. Biotechnol.">
        <title>Carbon-negative production of acetone and isopropanol by gas fermentation at industrial pilot scale.</title>
        <authorList>
            <person name="Liew F.E."/>
            <person name="Nogle R."/>
            <person name="Abdalla T."/>
            <person name="Rasor B.J."/>
            <person name="Canter C."/>
            <person name="Jensen R.O."/>
            <person name="Wang L."/>
            <person name="Strutz J."/>
            <person name="Chirania P."/>
            <person name="De Tissera S."/>
            <person name="Mueller A.P."/>
            <person name="Ruan Z."/>
            <person name="Gao A."/>
            <person name="Tran L."/>
            <person name="Engle N.L."/>
            <person name="Bromley J.C."/>
            <person name="Daniell J."/>
            <person name="Conrado R."/>
            <person name="Tschaplinski T.J."/>
            <person name="Giannone R.J."/>
            <person name="Hettich R.L."/>
            <person name="Karim A.S."/>
            <person name="Simpson S.D."/>
            <person name="Brown S.D."/>
            <person name="Leang C."/>
            <person name="Jewett M.C."/>
            <person name="Kopke M."/>
        </authorList>
    </citation>
    <scope>NUCLEOTIDE SEQUENCE</scope>
    <source>
        <strain evidence="2">DJ015</strain>
    </source>
</reference>
<dbReference type="SUPFAM" id="SSF52777">
    <property type="entry name" value="CoA-dependent acyltransferases"/>
    <property type="match status" value="2"/>
</dbReference>
<dbReference type="RefSeq" id="WP_185687081.1">
    <property type="nucleotide sequence ID" value="NZ_JABAGV010000144.1"/>
</dbReference>
<dbReference type="GO" id="GO:0031177">
    <property type="term" value="F:phosphopantetheine binding"/>
    <property type="evidence" value="ECO:0007669"/>
    <property type="project" value="TreeGrafter"/>
</dbReference>
<dbReference type="Gene3D" id="3.30.559.30">
    <property type="entry name" value="Nonribosomal peptide synthetase, condensation domain"/>
    <property type="match status" value="1"/>
</dbReference>
<dbReference type="AlphaFoldDB" id="A0AAW3WH86"/>
<dbReference type="GO" id="GO:0008610">
    <property type="term" value="P:lipid biosynthetic process"/>
    <property type="evidence" value="ECO:0007669"/>
    <property type="project" value="UniProtKB-ARBA"/>
</dbReference>
<dbReference type="EMBL" id="JABAGV010000144">
    <property type="protein sequence ID" value="MBC2477929.1"/>
    <property type="molecule type" value="Genomic_DNA"/>
</dbReference>
<feature type="non-terminal residue" evidence="2">
    <location>
        <position position="363"/>
    </location>
</feature>
<dbReference type="Pfam" id="PF00668">
    <property type="entry name" value="Condensation"/>
    <property type="match status" value="1"/>
</dbReference>
<accession>A0AAW3WH86</accession>
<protein>
    <recommendedName>
        <fullName evidence="1">Condensation domain-containing protein</fullName>
    </recommendedName>
</protein>
<dbReference type="PANTHER" id="PTHR45527:SF1">
    <property type="entry name" value="FATTY ACID SYNTHASE"/>
    <property type="match status" value="1"/>
</dbReference>
<dbReference type="GO" id="GO:0005829">
    <property type="term" value="C:cytosol"/>
    <property type="evidence" value="ECO:0007669"/>
    <property type="project" value="TreeGrafter"/>
</dbReference>
<dbReference type="InterPro" id="IPR023213">
    <property type="entry name" value="CAT-like_dom_sf"/>
</dbReference>
<evidence type="ECO:0000313" key="3">
    <source>
        <dbReference type="Proteomes" id="UP001194098"/>
    </source>
</evidence>
<gene>
    <name evidence="2" type="ORF">HGI39_25265</name>
</gene>
<dbReference type="InterPro" id="IPR001242">
    <property type="entry name" value="Condensation_dom"/>
</dbReference>
<evidence type="ECO:0000259" key="1">
    <source>
        <dbReference type="Pfam" id="PF00668"/>
    </source>
</evidence>
<dbReference type="Proteomes" id="UP001194098">
    <property type="component" value="Unassembled WGS sequence"/>
</dbReference>
<reference evidence="2" key="1">
    <citation type="submission" date="2020-04" db="EMBL/GenBank/DDBJ databases">
        <authorList>
            <person name="Brown S."/>
        </authorList>
    </citation>
    <scope>NUCLEOTIDE SEQUENCE</scope>
    <source>
        <strain evidence="2">DJ015</strain>
    </source>
</reference>
<organism evidence="2 3">
    <name type="scientific">Clostridium beijerinckii</name>
    <name type="common">Clostridium MP</name>
    <dbReference type="NCBI Taxonomy" id="1520"/>
    <lineage>
        <taxon>Bacteria</taxon>
        <taxon>Bacillati</taxon>
        <taxon>Bacillota</taxon>
        <taxon>Clostridia</taxon>
        <taxon>Eubacteriales</taxon>
        <taxon>Clostridiaceae</taxon>
        <taxon>Clostridium</taxon>
    </lineage>
</organism>
<dbReference type="GO" id="GO:0043041">
    <property type="term" value="P:amino acid activation for nonribosomal peptide biosynthetic process"/>
    <property type="evidence" value="ECO:0007669"/>
    <property type="project" value="TreeGrafter"/>
</dbReference>
<dbReference type="GO" id="GO:0044550">
    <property type="term" value="P:secondary metabolite biosynthetic process"/>
    <property type="evidence" value="ECO:0007669"/>
    <property type="project" value="TreeGrafter"/>
</dbReference>
<feature type="domain" description="Condensation" evidence="1">
    <location>
        <begin position="38"/>
        <end position="360"/>
    </location>
</feature>
<dbReference type="Gene3D" id="3.30.559.10">
    <property type="entry name" value="Chloramphenicol acetyltransferase-like domain"/>
    <property type="match status" value="1"/>
</dbReference>
<proteinExistence type="predicted"/>
<comment type="caution">
    <text evidence="2">The sequence shown here is derived from an EMBL/GenBank/DDBJ whole genome shotgun (WGS) entry which is preliminary data.</text>
</comment>
<dbReference type="PANTHER" id="PTHR45527">
    <property type="entry name" value="NONRIBOSOMAL PEPTIDE SYNTHETASE"/>
    <property type="match status" value="1"/>
</dbReference>